<keyword evidence="7" id="KW-1185">Reference proteome</keyword>
<feature type="region of interest" description="Disordered" evidence="3">
    <location>
        <begin position="407"/>
        <end position="430"/>
    </location>
</feature>
<feature type="compositionally biased region" description="Polar residues" evidence="3">
    <location>
        <begin position="416"/>
        <end position="430"/>
    </location>
</feature>
<feature type="chain" id="PRO_5011955372" evidence="5">
    <location>
        <begin position="16"/>
        <end position="595"/>
    </location>
</feature>
<evidence type="ECO:0000313" key="7">
    <source>
        <dbReference type="Proteomes" id="UP000076837"/>
    </source>
</evidence>
<evidence type="ECO:0000256" key="4">
    <source>
        <dbReference type="SAM" id="Phobius"/>
    </source>
</evidence>
<keyword evidence="2" id="KW-0408">Iron</keyword>
<keyword evidence="5" id="KW-0732">Signal</keyword>
<feature type="compositionally biased region" description="Polar residues" evidence="3">
    <location>
        <begin position="465"/>
        <end position="474"/>
    </location>
</feature>
<dbReference type="AlphaFoldDB" id="A0A163BHN1"/>
<dbReference type="InterPro" id="IPR015915">
    <property type="entry name" value="Kelch-typ_b-propeller"/>
</dbReference>
<protein>
    <submittedName>
        <fullName evidence="6">Uncharacterized protein</fullName>
    </submittedName>
</protein>
<evidence type="ECO:0000256" key="1">
    <source>
        <dbReference type="ARBA" id="ARBA00022737"/>
    </source>
</evidence>
<dbReference type="InterPro" id="IPR011043">
    <property type="entry name" value="Gal_Oxase/kelch_b-propeller"/>
</dbReference>
<evidence type="ECO:0000313" key="6">
    <source>
        <dbReference type="EMBL" id="KZM21775.1"/>
    </source>
</evidence>
<comment type="caution">
    <text evidence="6">The sequence shown here is derived from an EMBL/GenBank/DDBJ whole genome shotgun (WGS) entry which is preliminary data.</text>
</comment>
<dbReference type="Proteomes" id="UP000076837">
    <property type="component" value="Unassembled WGS sequence"/>
</dbReference>
<feature type="transmembrane region" description="Helical" evidence="4">
    <location>
        <begin position="432"/>
        <end position="457"/>
    </location>
</feature>
<feature type="region of interest" description="Disordered" evidence="3">
    <location>
        <begin position="533"/>
        <end position="595"/>
    </location>
</feature>
<keyword evidence="1" id="KW-0677">Repeat</keyword>
<name>A0A163BHN1_DIDRA</name>
<feature type="compositionally biased region" description="Basic and acidic residues" evidence="3">
    <location>
        <begin position="475"/>
        <end position="485"/>
    </location>
</feature>
<dbReference type="Gene3D" id="2.120.10.80">
    <property type="entry name" value="Kelch-type beta propeller"/>
    <property type="match status" value="1"/>
</dbReference>
<reference evidence="6 7" key="1">
    <citation type="journal article" date="2016" name="Sci. Rep.">
        <title>Draft genome sequencing and secretome analysis of fungal phytopathogen Ascochyta rabiei provides insight into the necrotrophic effector repertoire.</title>
        <authorList>
            <person name="Verma S."/>
            <person name="Gazara R.K."/>
            <person name="Nizam S."/>
            <person name="Parween S."/>
            <person name="Chattopadhyay D."/>
            <person name="Verma P.K."/>
        </authorList>
    </citation>
    <scope>NUCLEOTIDE SEQUENCE [LARGE SCALE GENOMIC DNA]</scope>
    <source>
        <strain evidence="6 7">ArDII</strain>
    </source>
</reference>
<feature type="compositionally biased region" description="Polar residues" evidence="3">
    <location>
        <begin position="509"/>
        <end position="521"/>
    </location>
</feature>
<keyword evidence="4" id="KW-0472">Membrane</keyword>
<accession>A0A163BHN1</accession>
<feature type="signal peptide" evidence="5">
    <location>
        <begin position="1"/>
        <end position="15"/>
    </location>
</feature>
<dbReference type="EMBL" id="JYNV01000240">
    <property type="protein sequence ID" value="KZM21775.1"/>
    <property type="molecule type" value="Genomic_DNA"/>
</dbReference>
<proteinExistence type="predicted"/>
<evidence type="ECO:0000256" key="5">
    <source>
        <dbReference type="SAM" id="SignalP"/>
    </source>
</evidence>
<feature type="region of interest" description="Disordered" evidence="3">
    <location>
        <begin position="465"/>
        <end position="521"/>
    </location>
</feature>
<sequence length="595" mass="65232">MRPSLLFAWVAVVAAQQDPIEDFCRRHQHQTCVIDDKLYIDGGKVFYGGSIENGSIAQQNTRLLWENVLATDNETEFPTQYKNLTKHSEVPSVSGGVLWPDITNKLFYLFGGEYNDVASVQPFTKLWYFDVVYNTWNQTSPSPTQSGISWPAFGSGIVTEGGTAYYYGGYLSNKTTPKWNSDPLMLSSLISFDMDTQTWSNQTYDSTSRAGGSLQYLPASASGILVYFGGIEGDSEGGVRYANMSEIRVFDINENKWFTQIASGDVPSPRRGVCAGVAWANDHSSYNIYVQGGVRDDVNTVRRSSQMIIIGGYYANASFTQCDVPKYYGQHGLLLGQESAEVAPPEVKWFWRLWSGYNKYRVPDKIVSLIGGNTDGHATRTMPLQGWTTPSPLGPYFQHLNWEGPRTASRALPGTPTASNQPTQNSQSGPNVGAIAGGTVGGVVALVALISTIFFCLHCRHSREAPNQSQTELDSNTKSELDGFHKSNPSHTGSEGGTEMSSTGSATSCSPQFSLPHGTNSWNRNQAYYQVSPPQRGEEWTQQGAYYPPPPDLSQAYKHPHEISAELPEARSPVNAELSDLSSPAYADLPDSRGV</sequence>
<gene>
    <name evidence="6" type="ORF">ST47_g7169</name>
</gene>
<keyword evidence="4" id="KW-1133">Transmembrane helix</keyword>
<organism evidence="6 7">
    <name type="scientific">Didymella rabiei</name>
    <name type="common">Chickpea ascochyta blight fungus</name>
    <name type="synonym">Mycosphaerella rabiei</name>
    <dbReference type="NCBI Taxonomy" id="5454"/>
    <lineage>
        <taxon>Eukaryota</taxon>
        <taxon>Fungi</taxon>
        <taxon>Dikarya</taxon>
        <taxon>Ascomycota</taxon>
        <taxon>Pezizomycotina</taxon>
        <taxon>Dothideomycetes</taxon>
        <taxon>Pleosporomycetidae</taxon>
        <taxon>Pleosporales</taxon>
        <taxon>Pleosporineae</taxon>
        <taxon>Didymellaceae</taxon>
        <taxon>Ascochyta</taxon>
    </lineage>
</organism>
<dbReference type="PANTHER" id="PTHR47435">
    <property type="entry name" value="KELCH REPEAT PROTEIN (AFU_ORTHOLOGUE AFUA_5G12780)"/>
    <property type="match status" value="1"/>
</dbReference>
<dbReference type="SUPFAM" id="SSF50965">
    <property type="entry name" value="Galactose oxidase, central domain"/>
    <property type="match status" value="1"/>
</dbReference>
<dbReference type="PANTHER" id="PTHR47435:SF4">
    <property type="entry name" value="KELCH REPEAT PROTEIN (AFU_ORTHOLOGUE AFUA_5G12780)"/>
    <property type="match status" value="1"/>
</dbReference>
<feature type="compositionally biased region" description="Low complexity" evidence="3">
    <location>
        <begin position="490"/>
        <end position="508"/>
    </location>
</feature>
<dbReference type="STRING" id="5454.A0A163BHN1"/>
<keyword evidence="4" id="KW-0812">Transmembrane</keyword>
<evidence type="ECO:0000256" key="3">
    <source>
        <dbReference type="SAM" id="MobiDB-lite"/>
    </source>
</evidence>
<evidence type="ECO:0000256" key="2">
    <source>
        <dbReference type="ARBA" id="ARBA00023004"/>
    </source>
</evidence>
<dbReference type="GO" id="GO:0019760">
    <property type="term" value="P:glucosinolate metabolic process"/>
    <property type="evidence" value="ECO:0007669"/>
    <property type="project" value="UniProtKB-ARBA"/>
</dbReference>